<proteinExistence type="predicted"/>
<comment type="caution">
    <text evidence="2">The sequence shown here is derived from an EMBL/GenBank/DDBJ whole genome shotgun (WGS) entry which is preliminary data.</text>
</comment>
<dbReference type="Proteomes" id="UP000629098">
    <property type="component" value="Unassembled WGS sequence"/>
</dbReference>
<dbReference type="RefSeq" id="WP_190825460.1">
    <property type="nucleotide sequence ID" value="NZ_CAWPPI010000013.1"/>
</dbReference>
<dbReference type="PANTHER" id="PTHR34800">
    <property type="entry name" value="TETRAPYRROLE-BINDING PROTEIN, CHLOROPLASTIC"/>
    <property type="match status" value="1"/>
</dbReference>
<protein>
    <submittedName>
        <fullName evidence="2">GUN4 domain-containing protein</fullName>
    </submittedName>
</protein>
<dbReference type="CDD" id="cd16383">
    <property type="entry name" value="GUN4"/>
    <property type="match status" value="1"/>
</dbReference>
<dbReference type="Gene3D" id="1.10.10.1770">
    <property type="entry name" value="Gun4-like"/>
    <property type="match status" value="1"/>
</dbReference>
<dbReference type="InterPro" id="IPR037215">
    <property type="entry name" value="GUN4-like_sf"/>
</dbReference>
<dbReference type="Gene3D" id="1.25.40.620">
    <property type="match status" value="1"/>
</dbReference>
<dbReference type="Pfam" id="PF05419">
    <property type="entry name" value="GUN4"/>
    <property type="match status" value="1"/>
</dbReference>
<sequence length="191" mass="22055">MNWLFIIIIAVFVVAIVLLRKHKERDRPLIQQKITHDLTAALRDLLVAGRWAEADRETLRIMLKVANRQQEGWLNVASIRNFPQKDLHAIDQLWTRASDGRFGFSVQKDIWNNVGGSLNANDKIYEAFGDKVGWRVHKKWLQVDDLDFDISSPPGHLPAVAVRLGGLSWGVAGFWWERRDAYVFLLSEKVW</sequence>
<keyword evidence="3" id="KW-1185">Reference proteome</keyword>
<organism evidence="2 3">
    <name type="scientific">Iningainema tapete BLCC-T55</name>
    <dbReference type="NCBI Taxonomy" id="2748662"/>
    <lineage>
        <taxon>Bacteria</taxon>
        <taxon>Bacillati</taxon>
        <taxon>Cyanobacteriota</taxon>
        <taxon>Cyanophyceae</taxon>
        <taxon>Nostocales</taxon>
        <taxon>Scytonemataceae</taxon>
        <taxon>Iningainema tapete</taxon>
    </lineage>
</organism>
<dbReference type="InterPro" id="IPR008629">
    <property type="entry name" value="GUN4-like"/>
</dbReference>
<reference evidence="2" key="1">
    <citation type="submission" date="2020-09" db="EMBL/GenBank/DDBJ databases">
        <title>Iningainema tapete sp. nov. (Scytonemataceae, Cyanobacteria) from greenhouses in central Florida (USA) produces two types of nodularin with biosynthetic potential for microcystin-LR and anabaenopeptins.</title>
        <authorList>
            <person name="Berthold D.E."/>
            <person name="Lefler F.W."/>
            <person name="Huang I.-S."/>
            <person name="Abdulla H."/>
            <person name="Zimba P.V."/>
            <person name="Laughinghouse H.D. IV."/>
        </authorList>
    </citation>
    <scope>NUCLEOTIDE SEQUENCE</scope>
    <source>
        <strain evidence="2">BLCCT55</strain>
    </source>
</reference>
<gene>
    <name evidence="2" type="ORF">ICL16_03270</name>
</gene>
<evidence type="ECO:0000313" key="2">
    <source>
        <dbReference type="EMBL" id="MBD2771168.1"/>
    </source>
</evidence>
<accession>A0A8J7BWL9</accession>
<dbReference type="GO" id="GO:0046906">
    <property type="term" value="F:tetrapyrrole binding"/>
    <property type="evidence" value="ECO:0007669"/>
    <property type="project" value="TreeGrafter"/>
</dbReference>
<feature type="domain" description="GUN4-like" evidence="1">
    <location>
        <begin position="41"/>
        <end position="161"/>
    </location>
</feature>
<dbReference type="AlphaFoldDB" id="A0A8J7BWL9"/>
<evidence type="ECO:0000313" key="3">
    <source>
        <dbReference type="Proteomes" id="UP000629098"/>
    </source>
</evidence>
<dbReference type="PANTHER" id="PTHR34800:SF1">
    <property type="entry name" value="TETRAPYRROLE-BINDING PROTEIN, CHLOROPLASTIC"/>
    <property type="match status" value="1"/>
</dbReference>
<dbReference type="EMBL" id="JACXAE010000013">
    <property type="protein sequence ID" value="MBD2771168.1"/>
    <property type="molecule type" value="Genomic_DNA"/>
</dbReference>
<evidence type="ECO:0000259" key="1">
    <source>
        <dbReference type="Pfam" id="PF05419"/>
    </source>
</evidence>
<name>A0A8J7BWL9_9CYAN</name>
<dbReference type="SUPFAM" id="SSF140869">
    <property type="entry name" value="GUN4-like"/>
    <property type="match status" value="1"/>
</dbReference>